<dbReference type="SUPFAM" id="SSF51197">
    <property type="entry name" value="Clavaminate synthase-like"/>
    <property type="match status" value="1"/>
</dbReference>
<dbReference type="PANTHER" id="PTHR31447">
    <property type="entry name" value="HYDROXYPROLINE-RICH GLYCOPROTEIN FAMILY PROTEIN-RELATED"/>
    <property type="match status" value="1"/>
</dbReference>
<dbReference type="SMR" id="A0A2I4DVL4"/>
<dbReference type="OrthoDB" id="271595at2759"/>
<evidence type="ECO:0000256" key="2">
    <source>
        <dbReference type="SAM" id="MobiDB-lite"/>
    </source>
</evidence>
<reference evidence="4" key="1">
    <citation type="submission" date="2025-08" db="UniProtKB">
        <authorList>
            <consortium name="RefSeq"/>
        </authorList>
    </citation>
    <scope>IDENTIFICATION</scope>
    <source>
        <tissue evidence="4">Leaves</tissue>
    </source>
</reference>
<dbReference type="KEGG" id="jre:108983870"/>
<dbReference type="InterPro" id="IPR005123">
    <property type="entry name" value="Oxoglu/Fe-dep_dioxygenase_dom"/>
</dbReference>
<accession>A0A2I4DVL4</accession>
<dbReference type="STRING" id="51240.A0A2I4DVL4"/>
<proteinExistence type="inferred from homology"/>
<dbReference type="Proteomes" id="UP000235220">
    <property type="component" value="Chromosome 8"/>
</dbReference>
<dbReference type="GO" id="GO:0032451">
    <property type="term" value="F:demethylase activity"/>
    <property type="evidence" value="ECO:0007669"/>
    <property type="project" value="InterPro"/>
</dbReference>
<organism evidence="3 4">
    <name type="scientific">Juglans regia</name>
    <name type="common">English walnut</name>
    <dbReference type="NCBI Taxonomy" id="51240"/>
    <lineage>
        <taxon>Eukaryota</taxon>
        <taxon>Viridiplantae</taxon>
        <taxon>Streptophyta</taxon>
        <taxon>Embryophyta</taxon>
        <taxon>Tracheophyta</taxon>
        <taxon>Spermatophyta</taxon>
        <taxon>Magnoliopsida</taxon>
        <taxon>eudicotyledons</taxon>
        <taxon>Gunneridae</taxon>
        <taxon>Pentapetalae</taxon>
        <taxon>rosids</taxon>
        <taxon>fabids</taxon>
        <taxon>Fagales</taxon>
        <taxon>Juglandaceae</taxon>
        <taxon>Juglans</taxon>
    </lineage>
</organism>
<dbReference type="GO" id="GO:0006402">
    <property type="term" value="P:mRNA catabolic process"/>
    <property type="evidence" value="ECO:0007669"/>
    <property type="project" value="InterPro"/>
</dbReference>
<feature type="region of interest" description="Disordered" evidence="2">
    <location>
        <begin position="462"/>
        <end position="542"/>
    </location>
</feature>
<dbReference type="RefSeq" id="XP_018811189.2">
    <property type="nucleotide sequence ID" value="XM_018955644.2"/>
</dbReference>
<dbReference type="PROSITE" id="PS51471">
    <property type="entry name" value="FE2OG_OXY"/>
    <property type="match status" value="1"/>
</dbReference>
<feature type="compositionally biased region" description="Basic and acidic residues" evidence="2">
    <location>
        <begin position="495"/>
        <end position="504"/>
    </location>
</feature>
<evidence type="ECO:0000313" key="4">
    <source>
        <dbReference type="RefSeq" id="XP_018811189.2"/>
    </source>
</evidence>
<dbReference type="Gene3D" id="2.60.120.590">
    <property type="entry name" value="Alpha-ketoglutarate-dependent dioxygenase AlkB-like"/>
    <property type="match status" value="1"/>
</dbReference>
<dbReference type="InterPro" id="IPR044842">
    <property type="entry name" value="ALKBH9B/ALKBH10B-like"/>
</dbReference>
<sequence length="542" mass="61398">MDDRSVPPSDPLLLKFEPSELRTASEFLTTWLPFLSRDLCPDCSQTLSDRVRSLGHELDADAGPERPNENSDPLNSDPSNSDIPKLQQEVNQEEQQEVNQEVQQEVSDDHDENCDTNSIGSWKDGWSGPVAREQSTSGSPSHHRMSWADIAQEEEDEFGEEEKVEEVEEDSETTAKRVVDVNAATGKLRISMKAVEKPKTNLSREQREYTRFMKVKREKDFICFERLRGKLVNILEGLELHTGIFSAAEQKKIVDTVYIYQEKGRKGELKERTYTAPTKWMRGKGRVTIQFGCCYNYATDKNGNPPGILHDNTVDPMPYLFKMIVKRLIGWHVLPPTCVPDSCIVNIYEEGDCIPPHIDNHDFVRPFCTVSFLSECDIIFGSNLKILGPGDFDGACAIPLPVGSVLVLNGNGADVAKHCVPAVPTKRISITFRRMDESKRPIGYVEEPDLLGIQPLPYQVEKEKRLNAPKPDRYMKQSFRRPVNMESRGSAEGSDTYRRPHESSWRPVNTRSRGSAEGVDTYREPRESSWSRGVPPNRRRVG</sequence>
<dbReference type="Gramene" id="Jr08_17220_p1">
    <property type="protein sequence ID" value="cds.Jr08_17220_p1"/>
    <property type="gene ID" value="Jr08_17220"/>
</dbReference>
<dbReference type="PANTHER" id="PTHR31447:SF5">
    <property type="entry name" value="FE2OG DIOXYGENASE DOMAIN-CONTAINING PROTEIN"/>
    <property type="match status" value="1"/>
</dbReference>
<dbReference type="GeneID" id="108983870"/>
<dbReference type="InterPro" id="IPR037151">
    <property type="entry name" value="AlkB-like_sf"/>
</dbReference>
<dbReference type="FunCoup" id="A0A2I4DVL4">
    <property type="interactions" value="1265"/>
</dbReference>
<feature type="compositionally biased region" description="Basic and acidic residues" evidence="2">
    <location>
        <begin position="54"/>
        <end position="69"/>
    </location>
</feature>
<feature type="region of interest" description="Disordered" evidence="2">
    <location>
        <begin position="54"/>
        <end position="174"/>
    </location>
</feature>
<protein>
    <submittedName>
        <fullName evidence="4">RNA demethylase ALKBH9B-like</fullName>
    </submittedName>
</protein>
<dbReference type="AlphaFoldDB" id="A0A2I4DVL4"/>
<gene>
    <name evidence="4" type="primary">LOC108983870</name>
</gene>
<feature type="compositionally biased region" description="Basic and acidic residues" evidence="2">
    <location>
        <begin position="462"/>
        <end position="475"/>
    </location>
</feature>
<dbReference type="InterPro" id="IPR027450">
    <property type="entry name" value="AlkB-like"/>
</dbReference>
<evidence type="ECO:0000256" key="1">
    <source>
        <dbReference type="ARBA" id="ARBA00007879"/>
    </source>
</evidence>
<feature type="compositionally biased region" description="Acidic residues" evidence="2">
    <location>
        <begin position="151"/>
        <end position="172"/>
    </location>
</feature>
<comment type="similarity">
    <text evidence="1">Belongs to the alkB family.</text>
</comment>
<feature type="compositionally biased region" description="Low complexity" evidence="2">
    <location>
        <begin position="70"/>
        <end position="90"/>
    </location>
</feature>
<dbReference type="GO" id="GO:0003729">
    <property type="term" value="F:mRNA binding"/>
    <property type="evidence" value="ECO:0007669"/>
    <property type="project" value="InterPro"/>
</dbReference>
<dbReference type="Pfam" id="PF13532">
    <property type="entry name" value="2OG-FeII_Oxy_2"/>
    <property type="match status" value="1"/>
</dbReference>
<feature type="compositionally biased region" description="Basic and acidic residues" evidence="2">
    <location>
        <begin position="520"/>
        <end position="529"/>
    </location>
</feature>
<evidence type="ECO:0000313" key="3">
    <source>
        <dbReference type="Proteomes" id="UP000235220"/>
    </source>
</evidence>
<name>A0A2I4DVL4_JUGRE</name>
<keyword evidence="3" id="KW-1185">Reference proteome</keyword>